<dbReference type="AlphaFoldDB" id="A0A917LH06"/>
<evidence type="ECO:0000256" key="8">
    <source>
        <dbReference type="ARBA" id="ARBA00023136"/>
    </source>
</evidence>
<evidence type="ECO:0000256" key="9">
    <source>
        <dbReference type="SAM" id="Phobius"/>
    </source>
</evidence>
<dbReference type="CDD" id="cd06225">
    <property type="entry name" value="HAMP"/>
    <property type="match status" value="1"/>
</dbReference>
<dbReference type="InterPro" id="IPR003660">
    <property type="entry name" value="HAMP_dom"/>
</dbReference>
<evidence type="ECO:0000256" key="6">
    <source>
        <dbReference type="ARBA" id="ARBA00022777"/>
    </source>
</evidence>
<name>A0A917LH06_9BACL</name>
<dbReference type="Pfam" id="PF06580">
    <property type="entry name" value="His_kinase"/>
    <property type="match status" value="1"/>
</dbReference>
<dbReference type="PROSITE" id="PS50885">
    <property type="entry name" value="HAMP"/>
    <property type="match status" value="1"/>
</dbReference>
<protein>
    <submittedName>
        <fullName evidence="11">Histidine kinase</fullName>
    </submittedName>
</protein>
<dbReference type="Pfam" id="PF02743">
    <property type="entry name" value="dCache_1"/>
    <property type="match status" value="1"/>
</dbReference>
<comment type="subcellular location">
    <subcellularLocation>
        <location evidence="1">Cell membrane</location>
        <topology evidence="1">Multi-pass membrane protein</topology>
    </subcellularLocation>
</comment>
<feature type="domain" description="HAMP" evidence="10">
    <location>
        <begin position="326"/>
        <end position="380"/>
    </location>
</feature>
<accession>A0A917LH06</accession>
<reference evidence="11" key="1">
    <citation type="journal article" date="2014" name="Int. J. Syst. Evol. Microbiol.">
        <title>Complete genome sequence of Corynebacterium casei LMG S-19264T (=DSM 44701T), isolated from a smear-ripened cheese.</title>
        <authorList>
            <consortium name="US DOE Joint Genome Institute (JGI-PGF)"/>
            <person name="Walter F."/>
            <person name="Albersmeier A."/>
            <person name="Kalinowski J."/>
            <person name="Ruckert C."/>
        </authorList>
    </citation>
    <scope>NUCLEOTIDE SEQUENCE</scope>
    <source>
        <strain evidence="11">CGMCC 1.12987</strain>
    </source>
</reference>
<evidence type="ECO:0000256" key="5">
    <source>
        <dbReference type="ARBA" id="ARBA00022692"/>
    </source>
</evidence>
<evidence type="ECO:0000313" key="12">
    <source>
        <dbReference type="Proteomes" id="UP000644756"/>
    </source>
</evidence>
<dbReference type="Gene3D" id="1.10.287.130">
    <property type="match status" value="1"/>
</dbReference>
<dbReference type="GO" id="GO:0000155">
    <property type="term" value="F:phosphorelay sensor kinase activity"/>
    <property type="evidence" value="ECO:0007669"/>
    <property type="project" value="InterPro"/>
</dbReference>
<evidence type="ECO:0000313" key="11">
    <source>
        <dbReference type="EMBL" id="GGG22941.1"/>
    </source>
</evidence>
<proteinExistence type="predicted"/>
<keyword evidence="5 9" id="KW-0812">Transmembrane</keyword>
<evidence type="ECO:0000256" key="1">
    <source>
        <dbReference type="ARBA" id="ARBA00004651"/>
    </source>
</evidence>
<dbReference type="SUPFAM" id="SSF158472">
    <property type="entry name" value="HAMP domain-like"/>
    <property type="match status" value="1"/>
</dbReference>
<gene>
    <name evidence="11" type="ORF">GCM10010916_44450</name>
</gene>
<dbReference type="RefSeq" id="WP_188533280.1">
    <property type="nucleotide sequence ID" value="NZ_BMGR01000019.1"/>
</dbReference>
<evidence type="ECO:0000256" key="4">
    <source>
        <dbReference type="ARBA" id="ARBA00022679"/>
    </source>
</evidence>
<keyword evidence="3" id="KW-0597">Phosphoprotein</keyword>
<reference evidence="11" key="2">
    <citation type="submission" date="2020-09" db="EMBL/GenBank/DDBJ databases">
        <authorList>
            <person name="Sun Q."/>
            <person name="Zhou Y."/>
        </authorList>
    </citation>
    <scope>NUCLEOTIDE SEQUENCE</scope>
    <source>
        <strain evidence="11">CGMCC 1.12987</strain>
    </source>
</reference>
<evidence type="ECO:0000256" key="2">
    <source>
        <dbReference type="ARBA" id="ARBA00022475"/>
    </source>
</evidence>
<evidence type="ECO:0000259" key="10">
    <source>
        <dbReference type="PROSITE" id="PS50885"/>
    </source>
</evidence>
<dbReference type="CDD" id="cd18774">
    <property type="entry name" value="PDC2_HK_sensor"/>
    <property type="match status" value="1"/>
</dbReference>
<dbReference type="InterPro" id="IPR050640">
    <property type="entry name" value="Bact_2-comp_sensor_kinase"/>
</dbReference>
<keyword evidence="4" id="KW-0808">Transferase</keyword>
<keyword evidence="12" id="KW-1185">Reference proteome</keyword>
<dbReference type="InterPro" id="IPR010559">
    <property type="entry name" value="Sig_transdc_His_kin_internal"/>
</dbReference>
<dbReference type="EMBL" id="BMGR01000019">
    <property type="protein sequence ID" value="GGG22941.1"/>
    <property type="molecule type" value="Genomic_DNA"/>
</dbReference>
<dbReference type="InterPro" id="IPR033479">
    <property type="entry name" value="dCache_1"/>
</dbReference>
<organism evidence="11 12">
    <name type="scientific">Paenibacillus abyssi</name>
    <dbReference type="NCBI Taxonomy" id="1340531"/>
    <lineage>
        <taxon>Bacteria</taxon>
        <taxon>Bacillati</taxon>
        <taxon>Bacillota</taxon>
        <taxon>Bacilli</taxon>
        <taxon>Bacillales</taxon>
        <taxon>Paenibacillaceae</taxon>
        <taxon>Paenibacillus</taxon>
    </lineage>
</organism>
<dbReference type="Gene3D" id="3.30.450.20">
    <property type="entry name" value="PAS domain"/>
    <property type="match status" value="1"/>
</dbReference>
<comment type="caution">
    <text evidence="11">The sequence shown here is derived from an EMBL/GenBank/DDBJ whole genome shotgun (WGS) entry which is preliminary data.</text>
</comment>
<keyword evidence="6 11" id="KW-0418">Kinase</keyword>
<sequence>MMRKLVNRIFNMRSMQYQLLLTYLLINLVPLIIVGSLSYRVAADLITREAMQNNDLLLQSINRNVNSYLKEIYDQSDIFTALIIKNAAADGTSSIHADLSDPVNLAYLSTYMKDLLDNDEEYISIRIFSDDGQLISYARNADTYNHKYNSPEELTWQQLMKDNDGDDLIFDMHTFEVNGIYSFTASRAIIHPVSGERLGYISYDKSLSSFASYFREIEYRSGGIMQIVRNNDTYLYHSNHARIGKPVDDSIRSRLETIRADSFVAEMNGKDIIFSYNTLMNSGLAVVGSVPMSELTEGLQSLRDITLAVSILSLILVFLLSYYLSIYMTRPIQRLNSLMTRVESGNFNIGREKMGNTNREIHQLNNSFHSMVTRINQLIKIQYETELHKKDAELKALLMQINPHFLYNTLEVINGIADYEGVEQISEITQSLSKMLRYNIDLSRDQVALADELENSRNFVLILKSRFEDQLDVQWDIDDTILHCKIAKMVLQPLLENSIKHGVEKKLGKGFIRISANRNGERVEIRIADNGAGFSADKLSDFERYKRMSGHSYFDMSASSNLGLKNVFNRLRIVFGEELIFDIVSEEHEGTTVIINIPGIDYK</sequence>
<evidence type="ECO:0000256" key="3">
    <source>
        <dbReference type="ARBA" id="ARBA00022553"/>
    </source>
</evidence>
<keyword evidence="2" id="KW-1003">Cell membrane</keyword>
<keyword evidence="7 9" id="KW-1133">Transmembrane helix</keyword>
<dbReference type="Proteomes" id="UP000644756">
    <property type="component" value="Unassembled WGS sequence"/>
</dbReference>
<feature type="transmembrane region" description="Helical" evidence="9">
    <location>
        <begin position="305"/>
        <end position="324"/>
    </location>
</feature>
<dbReference type="Gene3D" id="3.30.565.10">
    <property type="entry name" value="Histidine kinase-like ATPase, C-terminal domain"/>
    <property type="match status" value="1"/>
</dbReference>
<dbReference type="SMART" id="SM00387">
    <property type="entry name" value="HATPase_c"/>
    <property type="match status" value="1"/>
</dbReference>
<dbReference type="SUPFAM" id="SSF55874">
    <property type="entry name" value="ATPase domain of HSP90 chaperone/DNA topoisomerase II/histidine kinase"/>
    <property type="match status" value="1"/>
</dbReference>
<dbReference type="InterPro" id="IPR003594">
    <property type="entry name" value="HATPase_dom"/>
</dbReference>
<keyword evidence="8 9" id="KW-0472">Membrane</keyword>
<dbReference type="Pfam" id="PF02518">
    <property type="entry name" value="HATPase_c"/>
    <property type="match status" value="1"/>
</dbReference>
<dbReference type="PANTHER" id="PTHR34220:SF7">
    <property type="entry name" value="SENSOR HISTIDINE KINASE YPDA"/>
    <property type="match status" value="1"/>
</dbReference>
<dbReference type="PANTHER" id="PTHR34220">
    <property type="entry name" value="SENSOR HISTIDINE KINASE YPDA"/>
    <property type="match status" value="1"/>
</dbReference>
<dbReference type="GO" id="GO:0005886">
    <property type="term" value="C:plasma membrane"/>
    <property type="evidence" value="ECO:0007669"/>
    <property type="project" value="UniProtKB-SubCell"/>
</dbReference>
<evidence type="ECO:0000256" key="7">
    <source>
        <dbReference type="ARBA" id="ARBA00022989"/>
    </source>
</evidence>
<dbReference type="InterPro" id="IPR036890">
    <property type="entry name" value="HATPase_C_sf"/>
</dbReference>